<proteinExistence type="predicted"/>
<dbReference type="AlphaFoldDB" id="A0AA39A9H3"/>
<sequence length="74" mass="8070">MKKECNELKDGERSKKLVIFLSSTNDLVDAQLDLDSTISDLEIQNVVVVNGIDARSRKSLSLHGLAGPSSKNLD</sequence>
<dbReference type="EMBL" id="JARBHA010000004">
    <property type="protein sequence ID" value="KAJ9703159.1"/>
    <property type="molecule type" value="Genomic_DNA"/>
</dbReference>
<accession>A0AA39A9H3</accession>
<protein>
    <submittedName>
        <fullName evidence="1">Uncharacterized protein</fullName>
    </submittedName>
</protein>
<reference evidence="1 2" key="1">
    <citation type="journal article" date="2023" name="BMC Biotechnol.">
        <title>Vitis rotundifolia cv Carlos genome sequencing.</title>
        <authorList>
            <person name="Huff M."/>
            <person name="Hulse-Kemp A."/>
            <person name="Scheffler B."/>
            <person name="Youngblood R."/>
            <person name="Simpson S."/>
            <person name="Babiker E."/>
            <person name="Staton M."/>
        </authorList>
    </citation>
    <scope>NUCLEOTIDE SEQUENCE [LARGE SCALE GENOMIC DNA]</scope>
    <source>
        <tissue evidence="1">Leaf</tissue>
    </source>
</reference>
<keyword evidence="2" id="KW-1185">Reference proteome</keyword>
<comment type="caution">
    <text evidence="1">The sequence shown here is derived from an EMBL/GenBank/DDBJ whole genome shotgun (WGS) entry which is preliminary data.</text>
</comment>
<organism evidence="1 2">
    <name type="scientific">Vitis rotundifolia</name>
    <name type="common">Muscadine grape</name>
    <dbReference type="NCBI Taxonomy" id="103349"/>
    <lineage>
        <taxon>Eukaryota</taxon>
        <taxon>Viridiplantae</taxon>
        <taxon>Streptophyta</taxon>
        <taxon>Embryophyta</taxon>
        <taxon>Tracheophyta</taxon>
        <taxon>Spermatophyta</taxon>
        <taxon>Magnoliopsida</taxon>
        <taxon>eudicotyledons</taxon>
        <taxon>Gunneridae</taxon>
        <taxon>Pentapetalae</taxon>
        <taxon>rosids</taxon>
        <taxon>Vitales</taxon>
        <taxon>Vitaceae</taxon>
        <taxon>Viteae</taxon>
        <taxon>Vitis</taxon>
    </lineage>
</organism>
<evidence type="ECO:0000313" key="1">
    <source>
        <dbReference type="EMBL" id="KAJ9703159.1"/>
    </source>
</evidence>
<name>A0AA39A9H3_VITRO</name>
<dbReference type="Proteomes" id="UP001168098">
    <property type="component" value="Unassembled WGS sequence"/>
</dbReference>
<gene>
    <name evidence="1" type="ORF">PVL29_004792</name>
</gene>
<evidence type="ECO:0000313" key="2">
    <source>
        <dbReference type="Proteomes" id="UP001168098"/>
    </source>
</evidence>